<organism evidence="1">
    <name type="scientific">viral metagenome</name>
    <dbReference type="NCBI Taxonomy" id="1070528"/>
    <lineage>
        <taxon>unclassified sequences</taxon>
        <taxon>metagenomes</taxon>
        <taxon>organismal metagenomes</taxon>
    </lineage>
</organism>
<name>A0A6C0L3V1_9ZZZZ</name>
<protein>
    <submittedName>
        <fullName evidence="1">Uncharacterized protein</fullName>
    </submittedName>
</protein>
<reference evidence="1" key="1">
    <citation type="journal article" date="2020" name="Nature">
        <title>Giant virus diversity and host interactions through global metagenomics.</title>
        <authorList>
            <person name="Schulz F."/>
            <person name="Roux S."/>
            <person name="Paez-Espino D."/>
            <person name="Jungbluth S."/>
            <person name="Walsh D.A."/>
            <person name="Denef V.J."/>
            <person name="McMahon K.D."/>
            <person name="Konstantinidis K.T."/>
            <person name="Eloe-Fadrosh E.A."/>
            <person name="Kyrpides N.C."/>
            <person name="Woyke T."/>
        </authorList>
    </citation>
    <scope>NUCLEOTIDE SEQUENCE</scope>
    <source>
        <strain evidence="1">GVMAG-S-ERX555907-94</strain>
    </source>
</reference>
<proteinExistence type="predicted"/>
<accession>A0A6C0L3V1</accession>
<evidence type="ECO:0000313" key="1">
    <source>
        <dbReference type="EMBL" id="QHU23404.1"/>
    </source>
</evidence>
<sequence>MPEKQSPQKLIQDLLSFYVKKNYENYLKTKGIQKIPTDEIQGVVEKIYIDRKQHMKEFLKTSLKKIMKEEYVGDLFVNNVCNDIFQDDALCVNRIIQEIQLYQR</sequence>
<dbReference type="AlphaFoldDB" id="A0A6C0L3V1"/>
<dbReference type="EMBL" id="MN741028">
    <property type="protein sequence ID" value="QHU23404.1"/>
    <property type="molecule type" value="Genomic_DNA"/>
</dbReference>